<proteinExistence type="predicted"/>
<accession>A0ABP5TQV9</accession>
<dbReference type="EMBL" id="BAAARA010000021">
    <property type="protein sequence ID" value="GAA2359426.1"/>
    <property type="molecule type" value="Genomic_DNA"/>
</dbReference>
<feature type="transmembrane region" description="Helical" evidence="2">
    <location>
        <begin position="93"/>
        <end position="116"/>
    </location>
</feature>
<sequence length="195" mass="20598">MSSPYGPQGGYPQWGQQPQGPGMQPGGVPPGYPPPGGYAPQQPPPQQQAPPQQQPQQPYPQQQYGYGQPQPYYPSPGGFGFPPEQPPREKRKVWPWALGGLGALVLLAVVAVLGFVSPGWFVRSVFDASSVQKGVEQTLTDSYGINGVSGVSCPGGQPVEPGSSFQCQVQVDGQSKSVTVTVKNAEGVYEVGHPK</sequence>
<feature type="region of interest" description="Disordered" evidence="1">
    <location>
        <begin position="1"/>
        <end position="89"/>
    </location>
</feature>
<keyword evidence="2" id="KW-0812">Transmembrane</keyword>
<dbReference type="Proteomes" id="UP001501218">
    <property type="component" value="Unassembled WGS sequence"/>
</dbReference>
<reference evidence="5" key="1">
    <citation type="journal article" date="2019" name="Int. J. Syst. Evol. Microbiol.">
        <title>The Global Catalogue of Microorganisms (GCM) 10K type strain sequencing project: providing services to taxonomists for standard genome sequencing and annotation.</title>
        <authorList>
            <consortium name="The Broad Institute Genomics Platform"/>
            <consortium name="The Broad Institute Genome Sequencing Center for Infectious Disease"/>
            <person name="Wu L."/>
            <person name="Ma J."/>
        </authorList>
    </citation>
    <scope>NUCLEOTIDE SEQUENCE [LARGE SCALE GENOMIC DNA]</scope>
    <source>
        <strain evidence="5">JCM 16221</strain>
    </source>
</reference>
<evidence type="ECO:0000256" key="1">
    <source>
        <dbReference type="SAM" id="MobiDB-lite"/>
    </source>
</evidence>
<dbReference type="RefSeq" id="WP_344135848.1">
    <property type="nucleotide sequence ID" value="NZ_BAAARA010000021.1"/>
</dbReference>
<evidence type="ECO:0000313" key="5">
    <source>
        <dbReference type="Proteomes" id="UP001501218"/>
    </source>
</evidence>
<name>A0ABP5TQV9_9PSEU</name>
<protein>
    <recommendedName>
        <fullName evidence="3">DUF4333 domain-containing protein</fullName>
    </recommendedName>
</protein>
<evidence type="ECO:0000313" key="4">
    <source>
        <dbReference type="EMBL" id="GAA2359426.1"/>
    </source>
</evidence>
<dbReference type="Pfam" id="PF14230">
    <property type="entry name" value="DUF4333"/>
    <property type="match status" value="1"/>
</dbReference>
<comment type="caution">
    <text evidence="4">The sequence shown here is derived from an EMBL/GenBank/DDBJ whole genome shotgun (WGS) entry which is preliminary data.</text>
</comment>
<feature type="compositionally biased region" description="Low complexity" evidence="1">
    <location>
        <begin position="49"/>
        <end position="70"/>
    </location>
</feature>
<evidence type="ECO:0000256" key="2">
    <source>
        <dbReference type="SAM" id="Phobius"/>
    </source>
</evidence>
<feature type="compositionally biased region" description="Pro residues" evidence="1">
    <location>
        <begin position="27"/>
        <end position="48"/>
    </location>
</feature>
<evidence type="ECO:0000259" key="3">
    <source>
        <dbReference type="Pfam" id="PF14230"/>
    </source>
</evidence>
<keyword evidence="2" id="KW-1133">Transmembrane helix</keyword>
<feature type="compositionally biased region" description="Low complexity" evidence="1">
    <location>
        <begin position="1"/>
        <end position="22"/>
    </location>
</feature>
<keyword evidence="2" id="KW-0472">Membrane</keyword>
<organism evidence="4 5">
    <name type="scientific">Saccharopolyspora halophila</name>
    <dbReference type="NCBI Taxonomy" id="405551"/>
    <lineage>
        <taxon>Bacteria</taxon>
        <taxon>Bacillati</taxon>
        <taxon>Actinomycetota</taxon>
        <taxon>Actinomycetes</taxon>
        <taxon>Pseudonocardiales</taxon>
        <taxon>Pseudonocardiaceae</taxon>
        <taxon>Saccharopolyspora</taxon>
    </lineage>
</organism>
<feature type="domain" description="DUF4333" evidence="3">
    <location>
        <begin position="110"/>
        <end position="187"/>
    </location>
</feature>
<keyword evidence="5" id="KW-1185">Reference proteome</keyword>
<dbReference type="InterPro" id="IPR025637">
    <property type="entry name" value="DUF4333"/>
</dbReference>
<gene>
    <name evidence="4" type="ORF">GCM10009854_42640</name>
</gene>